<feature type="domain" description="TGF-beta family profile" evidence="14">
    <location>
        <begin position="322"/>
        <end position="437"/>
    </location>
</feature>
<comment type="similarity">
    <text evidence="2 12">Belongs to the TGF-beta family.</text>
</comment>
<evidence type="ECO:0000256" key="10">
    <source>
        <dbReference type="ARBA" id="ARBA00023157"/>
    </source>
</evidence>
<dbReference type="Gene3D" id="2.60.120.970">
    <property type="match status" value="1"/>
</dbReference>
<sequence>KGGGRDKQRTLLLLLVLSLWSQQAEAVVHSSFKRLSGREKKEMQKEILSILGLPGRPRPHPPLRPPSSAPLFMLDLYHAMSADGEDEGNEIVVNGHGMGKFAAVHVNHAALPTLSTHTPPLGTVVSEADTVMSFVNLVEQERDLLQPRPYWKEFRFDLTPLPQGETVTAAEFRIYKTLTIGQRANRTLHISVYEIKRENRHREGAELVLLDMQSVPAGQEGWLAFDVTTASNHWLLHPRSNLGIRLYVETEEDRSLSAAWIGLVGRRGPRSKQPFMVTFFRESQVPCRPPRAVRPNPRKKKPKYDLPLPSIHSEVPGAVNLIECLDKCYIQNHINSTKHELYVSFSDLGWKDWVLAPTGYSAYYCDGECFYPLGSCMNATNHALIQQVVHLLKPDEVPKACCAPTKLSPISVLFYDDNNNVILKKHRNMVVKTCGCL</sequence>
<name>A0A3Q1H977_ANATE</name>
<reference evidence="15" key="2">
    <citation type="submission" date="2025-08" db="UniProtKB">
        <authorList>
            <consortium name="Ensembl"/>
        </authorList>
    </citation>
    <scope>IDENTIFICATION</scope>
</reference>
<evidence type="ECO:0000256" key="12">
    <source>
        <dbReference type="RuleBase" id="RU000354"/>
    </source>
</evidence>
<reference evidence="15" key="1">
    <citation type="submission" date="2021-04" db="EMBL/GenBank/DDBJ databases">
        <authorList>
            <consortium name="Wellcome Sanger Institute Data Sharing"/>
        </authorList>
    </citation>
    <scope>NUCLEOTIDE SEQUENCE [LARGE SCALE GENOMIC DNA]</scope>
</reference>
<keyword evidence="6 13" id="KW-0732">Signal</keyword>
<keyword evidence="7" id="KW-0221">Differentiation</keyword>
<keyword evidence="10" id="KW-1015">Disulfide bond</keyword>
<dbReference type="GO" id="GO:0001503">
    <property type="term" value="P:ossification"/>
    <property type="evidence" value="ECO:0007669"/>
    <property type="project" value="UniProtKB-KW"/>
</dbReference>
<protein>
    <recommendedName>
        <fullName evidence="14">TGF-beta family profile domain-containing protein</fullName>
    </recommendedName>
</protein>
<keyword evidence="4" id="KW-0202">Cytokine</keyword>
<accession>A0A3Q1H977</accession>
<evidence type="ECO:0000256" key="7">
    <source>
        <dbReference type="ARBA" id="ARBA00022782"/>
    </source>
</evidence>
<dbReference type="InterPro" id="IPR001839">
    <property type="entry name" value="TGF-b_C"/>
</dbReference>
<keyword evidence="5" id="KW-0964">Secreted</keyword>
<evidence type="ECO:0000256" key="3">
    <source>
        <dbReference type="ARBA" id="ARBA00022473"/>
    </source>
</evidence>
<dbReference type="FunFam" id="2.10.90.10:FF:000020">
    <property type="entry name" value="bone morphogenetic protein 8B"/>
    <property type="match status" value="1"/>
</dbReference>
<dbReference type="InterPro" id="IPR017948">
    <property type="entry name" value="TGFb_CS"/>
</dbReference>
<dbReference type="FunFam" id="2.60.120.970:FF:000017">
    <property type="entry name" value="Bone morphogenetic protein 8a"/>
    <property type="match status" value="1"/>
</dbReference>
<evidence type="ECO:0000256" key="5">
    <source>
        <dbReference type="ARBA" id="ARBA00022525"/>
    </source>
</evidence>
<dbReference type="Proteomes" id="UP000265040">
    <property type="component" value="Chromosome 11"/>
</dbReference>
<dbReference type="SUPFAM" id="SSF57501">
    <property type="entry name" value="Cystine-knot cytokines"/>
    <property type="match status" value="1"/>
</dbReference>
<dbReference type="Pfam" id="PF00019">
    <property type="entry name" value="TGF_beta"/>
    <property type="match status" value="1"/>
</dbReference>
<evidence type="ECO:0000256" key="6">
    <source>
        <dbReference type="ARBA" id="ARBA00022729"/>
    </source>
</evidence>
<evidence type="ECO:0000259" key="14">
    <source>
        <dbReference type="PROSITE" id="PS51362"/>
    </source>
</evidence>
<keyword evidence="9 12" id="KW-0339">Growth factor</keyword>
<dbReference type="PANTHER" id="PTHR11848:SF119">
    <property type="entry name" value="TGF-BETA FAMILY PROFILE DOMAIN-CONTAINING PROTEIN"/>
    <property type="match status" value="1"/>
</dbReference>
<dbReference type="GO" id="GO:0030154">
    <property type="term" value="P:cell differentiation"/>
    <property type="evidence" value="ECO:0007669"/>
    <property type="project" value="UniProtKB-KW"/>
</dbReference>
<dbReference type="GO" id="GO:0005615">
    <property type="term" value="C:extracellular space"/>
    <property type="evidence" value="ECO:0007669"/>
    <property type="project" value="UniProtKB-KW"/>
</dbReference>
<proteinExistence type="inferred from homology"/>
<dbReference type="PANTHER" id="PTHR11848">
    <property type="entry name" value="TGF-BETA FAMILY"/>
    <property type="match status" value="1"/>
</dbReference>
<evidence type="ECO:0000256" key="9">
    <source>
        <dbReference type="ARBA" id="ARBA00023030"/>
    </source>
</evidence>
<dbReference type="Gene3D" id="2.10.90.10">
    <property type="entry name" value="Cystine-knot cytokines"/>
    <property type="match status" value="1"/>
</dbReference>
<keyword evidence="16" id="KW-1185">Reference proteome</keyword>
<feature type="signal peptide" evidence="13">
    <location>
        <begin position="1"/>
        <end position="26"/>
    </location>
</feature>
<dbReference type="InterPro" id="IPR029034">
    <property type="entry name" value="Cystine-knot_cytokine"/>
</dbReference>
<keyword evidence="3" id="KW-0217">Developmental protein</keyword>
<dbReference type="InterPro" id="IPR015615">
    <property type="entry name" value="TGF-beta-rel"/>
</dbReference>
<dbReference type="PROSITE" id="PS00250">
    <property type="entry name" value="TGF_BETA_1"/>
    <property type="match status" value="1"/>
</dbReference>
<dbReference type="AlphaFoldDB" id="A0A3Q1H977"/>
<dbReference type="GO" id="GO:0005125">
    <property type="term" value="F:cytokine activity"/>
    <property type="evidence" value="ECO:0007669"/>
    <property type="project" value="UniProtKB-KW"/>
</dbReference>
<evidence type="ECO:0000256" key="2">
    <source>
        <dbReference type="ARBA" id="ARBA00006656"/>
    </source>
</evidence>
<evidence type="ECO:0000313" key="16">
    <source>
        <dbReference type="Proteomes" id="UP000265040"/>
    </source>
</evidence>
<dbReference type="PROSITE" id="PS51362">
    <property type="entry name" value="TGF_BETA_2"/>
    <property type="match status" value="1"/>
</dbReference>
<evidence type="ECO:0000256" key="13">
    <source>
        <dbReference type="SAM" id="SignalP"/>
    </source>
</evidence>
<feature type="chain" id="PRO_5030079386" description="TGF-beta family profile domain-containing protein" evidence="13">
    <location>
        <begin position="27"/>
        <end position="437"/>
    </location>
</feature>
<dbReference type="InterPro" id="IPR001111">
    <property type="entry name" value="TGF-b_propeptide"/>
</dbReference>
<dbReference type="Pfam" id="PF00688">
    <property type="entry name" value="TGFb_propeptide"/>
    <property type="match status" value="1"/>
</dbReference>
<dbReference type="GO" id="GO:0008083">
    <property type="term" value="F:growth factor activity"/>
    <property type="evidence" value="ECO:0007669"/>
    <property type="project" value="UniProtKB-KW"/>
</dbReference>
<evidence type="ECO:0000256" key="8">
    <source>
        <dbReference type="ARBA" id="ARBA00022855"/>
    </source>
</evidence>
<dbReference type="SMART" id="SM00204">
    <property type="entry name" value="TGFB"/>
    <property type="match status" value="1"/>
</dbReference>
<organism evidence="15 16">
    <name type="scientific">Anabas testudineus</name>
    <name type="common">Climbing perch</name>
    <name type="synonym">Anthias testudineus</name>
    <dbReference type="NCBI Taxonomy" id="64144"/>
    <lineage>
        <taxon>Eukaryota</taxon>
        <taxon>Metazoa</taxon>
        <taxon>Chordata</taxon>
        <taxon>Craniata</taxon>
        <taxon>Vertebrata</taxon>
        <taxon>Euteleostomi</taxon>
        <taxon>Actinopterygii</taxon>
        <taxon>Neopterygii</taxon>
        <taxon>Teleostei</taxon>
        <taxon>Neoteleostei</taxon>
        <taxon>Acanthomorphata</taxon>
        <taxon>Anabantaria</taxon>
        <taxon>Anabantiformes</taxon>
        <taxon>Anabantoidei</taxon>
        <taxon>Anabantidae</taxon>
        <taxon>Anabas</taxon>
    </lineage>
</organism>
<evidence type="ECO:0000256" key="1">
    <source>
        <dbReference type="ARBA" id="ARBA00004613"/>
    </source>
</evidence>
<dbReference type="Ensembl" id="ENSATET00000001390.3">
    <property type="protein sequence ID" value="ENSATEP00000001368.2"/>
    <property type="gene ID" value="ENSATEG00000000957.3"/>
</dbReference>
<reference evidence="15" key="3">
    <citation type="submission" date="2025-09" db="UniProtKB">
        <authorList>
            <consortium name="Ensembl"/>
        </authorList>
    </citation>
    <scope>IDENTIFICATION</scope>
</reference>
<evidence type="ECO:0000313" key="15">
    <source>
        <dbReference type="Ensembl" id="ENSATEP00000001368.2"/>
    </source>
</evidence>
<dbReference type="GeneTree" id="ENSGT00940000155272"/>
<evidence type="ECO:0000256" key="11">
    <source>
        <dbReference type="ARBA" id="ARBA00023180"/>
    </source>
</evidence>
<keyword evidence="8" id="KW-0892">Osteogenesis</keyword>
<comment type="subcellular location">
    <subcellularLocation>
        <location evidence="1">Secreted</location>
    </subcellularLocation>
</comment>
<keyword evidence="11" id="KW-0325">Glycoprotein</keyword>
<evidence type="ECO:0000256" key="4">
    <source>
        <dbReference type="ARBA" id="ARBA00022514"/>
    </source>
</evidence>